<name>A0A6A4IAI6_9AGAR</name>
<dbReference type="OrthoDB" id="2981328at2759"/>
<reference evidence="1" key="1">
    <citation type="journal article" date="2019" name="Environ. Microbiol.">
        <title>Fungal ecological strategies reflected in gene transcription - a case study of two litter decomposers.</title>
        <authorList>
            <person name="Barbi F."/>
            <person name="Kohler A."/>
            <person name="Barry K."/>
            <person name="Baskaran P."/>
            <person name="Daum C."/>
            <person name="Fauchery L."/>
            <person name="Ihrmark K."/>
            <person name="Kuo A."/>
            <person name="LaButti K."/>
            <person name="Lipzen A."/>
            <person name="Morin E."/>
            <person name="Grigoriev I.V."/>
            <person name="Henrissat B."/>
            <person name="Lindahl B."/>
            <person name="Martin F."/>
        </authorList>
    </citation>
    <scope>NUCLEOTIDE SEQUENCE</scope>
    <source>
        <strain evidence="1">JB14</strain>
    </source>
</reference>
<evidence type="ECO:0000313" key="1">
    <source>
        <dbReference type="EMBL" id="KAE9407666.1"/>
    </source>
</evidence>
<proteinExistence type="predicted"/>
<dbReference type="AlphaFoldDB" id="A0A6A4IAI6"/>
<accession>A0A6A4IAI6</accession>
<keyword evidence="2" id="KW-1185">Reference proteome</keyword>
<protein>
    <submittedName>
        <fullName evidence="1">Uncharacterized protein</fullName>
    </submittedName>
</protein>
<sequence length="244" mass="28065">MLHPQSSWALASKDEKHCVKSMFFIPKIAKCSLLHDKHISIWDMLKFELPSVMSTCTATIPSFENFFSSEAPSSPTSEIFQKLCTLPLLPAKLVSQLNNASHEHWMKGELSIWYAHVPREKTLFLLWVISYWMVLYNHYTNVHKPWTHNLAWIQENCQCSNGNLCQETTPKAGFAKSEPIHSLWRILGTNWMNSTAVDNALELLAIEFNRNTELNSKFVVLDTDFMTELVGLFGGEEEFPPKMR</sequence>
<gene>
    <name evidence="1" type="ORF">BT96DRAFT_933101</name>
</gene>
<dbReference type="EMBL" id="ML769394">
    <property type="protein sequence ID" value="KAE9407666.1"/>
    <property type="molecule type" value="Genomic_DNA"/>
</dbReference>
<dbReference type="Proteomes" id="UP000799118">
    <property type="component" value="Unassembled WGS sequence"/>
</dbReference>
<organism evidence="1 2">
    <name type="scientific">Gymnopus androsaceus JB14</name>
    <dbReference type="NCBI Taxonomy" id="1447944"/>
    <lineage>
        <taxon>Eukaryota</taxon>
        <taxon>Fungi</taxon>
        <taxon>Dikarya</taxon>
        <taxon>Basidiomycota</taxon>
        <taxon>Agaricomycotina</taxon>
        <taxon>Agaricomycetes</taxon>
        <taxon>Agaricomycetidae</taxon>
        <taxon>Agaricales</taxon>
        <taxon>Marasmiineae</taxon>
        <taxon>Omphalotaceae</taxon>
        <taxon>Gymnopus</taxon>
    </lineage>
</organism>
<evidence type="ECO:0000313" key="2">
    <source>
        <dbReference type="Proteomes" id="UP000799118"/>
    </source>
</evidence>